<organism evidence="7 8">
    <name type="scientific">Maribacter orientalis</name>
    <dbReference type="NCBI Taxonomy" id="228957"/>
    <lineage>
        <taxon>Bacteria</taxon>
        <taxon>Pseudomonadati</taxon>
        <taxon>Bacteroidota</taxon>
        <taxon>Flavobacteriia</taxon>
        <taxon>Flavobacteriales</taxon>
        <taxon>Flavobacteriaceae</taxon>
        <taxon>Maribacter</taxon>
    </lineage>
</organism>
<dbReference type="SUPFAM" id="SSF47384">
    <property type="entry name" value="Homodimeric domain of signal transducing histidine kinase"/>
    <property type="match status" value="1"/>
</dbReference>
<dbReference type="PANTHER" id="PTHR42878:SF15">
    <property type="entry name" value="BACTERIOPHYTOCHROME"/>
    <property type="match status" value="1"/>
</dbReference>
<keyword evidence="8" id="KW-1185">Reference proteome</keyword>
<dbReference type="InterPro" id="IPR003594">
    <property type="entry name" value="HATPase_dom"/>
</dbReference>
<dbReference type="InterPro" id="IPR036097">
    <property type="entry name" value="HisK_dim/P_sf"/>
</dbReference>
<dbReference type="InterPro" id="IPR050351">
    <property type="entry name" value="BphY/WalK/GraS-like"/>
</dbReference>
<dbReference type="EC" id="2.7.13.3" evidence="2"/>
<accession>A0A1H7W392</accession>
<gene>
    <name evidence="7" type="ORF">SAMN04488008_11073</name>
</gene>
<dbReference type="Pfam" id="PF00512">
    <property type="entry name" value="HisKA"/>
    <property type="match status" value="1"/>
</dbReference>
<evidence type="ECO:0000256" key="2">
    <source>
        <dbReference type="ARBA" id="ARBA00012438"/>
    </source>
</evidence>
<dbReference type="PANTHER" id="PTHR42878">
    <property type="entry name" value="TWO-COMPONENT HISTIDINE KINASE"/>
    <property type="match status" value="1"/>
</dbReference>
<dbReference type="GO" id="GO:0000155">
    <property type="term" value="F:phosphorelay sensor kinase activity"/>
    <property type="evidence" value="ECO:0007669"/>
    <property type="project" value="InterPro"/>
</dbReference>
<dbReference type="SUPFAM" id="SSF55874">
    <property type="entry name" value="ATPase domain of HSP90 chaperone/DNA topoisomerase II/histidine kinase"/>
    <property type="match status" value="1"/>
</dbReference>
<dbReference type="InterPro" id="IPR003661">
    <property type="entry name" value="HisK_dim/P_dom"/>
</dbReference>
<keyword evidence="5 7" id="KW-0418">Kinase</keyword>
<sequence length="392" mass="44662">MELRLQSAVNELLLQKEAIDKRAAKFVLANKELAFQNKEKEKRAAELVIANKELAFQNKEKDKRAEELIIANKELAFQNKEKEKRAAELIIANKELLFQTELKAKRAEELIIANEELVFQNQEKEKRAAELMVANKELAYQNDEKEKRATELIIANKELKISEDQVKEANQELEAFSYSVSHDLRAPLRAIDGYTKMLKANFETQLDPEANRLMNNIVSNAKKMGLLIEDLLTFSRIGRRELVKVNIPMLTIVNDICTELGIEQSDRKIVFHINTLLPALADNMAIKQVWLNLVSNAVKYTRLKDTPIIEISSEENGDEIIYCIKDNGAGFDMRYAGKLFGVFQRLHSDDEFEGNGVGLALVHRIISKHGGRVWAEAKVNEGATFFFTLNKS</sequence>
<dbReference type="InterPro" id="IPR036890">
    <property type="entry name" value="HATPase_C_sf"/>
</dbReference>
<reference evidence="8" key="1">
    <citation type="submission" date="2016-10" db="EMBL/GenBank/DDBJ databases">
        <authorList>
            <person name="Varghese N."/>
            <person name="Submissions S."/>
        </authorList>
    </citation>
    <scope>NUCLEOTIDE SEQUENCE [LARGE SCALE GENOMIC DNA]</scope>
    <source>
        <strain evidence="8">DSM 16471</strain>
    </source>
</reference>
<dbReference type="CDD" id="cd00082">
    <property type="entry name" value="HisKA"/>
    <property type="match status" value="1"/>
</dbReference>
<dbReference type="STRING" id="228957.SAMN04488008_11073"/>
<dbReference type="GO" id="GO:0007234">
    <property type="term" value="P:osmosensory signaling via phosphorelay pathway"/>
    <property type="evidence" value="ECO:0007669"/>
    <property type="project" value="TreeGrafter"/>
</dbReference>
<dbReference type="InterPro" id="IPR005467">
    <property type="entry name" value="His_kinase_dom"/>
</dbReference>
<dbReference type="GO" id="GO:0000156">
    <property type="term" value="F:phosphorelay response regulator activity"/>
    <property type="evidence" value="ECO:0007669"/>
    <property type="project" value="TreeGrafter"/>
</dbReference>
<evidence type="ECO:0000313" key="8">
    <source>
        <dbReference type="Proteomes" id="UP000198990"/>
    </source>
</evidence>
<dbReference type="Proteomes" id="UP000198990">
    <property type="component" value="Unassembled WGS sequence"/>
</dbReference>
<comment type="catalytic activity">
    <reaction evidence="1">
        <text>ATP + protein L-histidine = ADP + protein N-phospho-L-histidine.</text>
        <dbReference type="EC" id="2.7.13.3"/>
    </reaction>
</comment>
<evidence type="ECO:0000259" key="6">
    <source>
        <dbReference type="PROSITE" id="PS50109"/>
    </source>
</evidence>
<protein>
    <recommendedName>
        <fullName evidence="2">histidine kinase</fullName>
        <ecNumber evidence="2">2.7.13.3</ecNumber>
    </recommendedName>
</protein>
<dbReference type="GO" id="GO:0030295">
    <property type="term" value="F:protein kinase activator activity"/>
    <property type="evidence" value="ECO:0007669"/>
    <property type="project" value="TreeGrafter"/>
</dbReference>
<feature type="domain" description="Histidine kinase" evidence="6">
    <location>
        <begin position="179"/>
        <end position="392"/>
    </location>
</feature>
<evidence type="ECO:0000256" key="5">
    <source>
        <dbReference type="ARBA" id="ARBA00022777"/>
    </source>
</evidence>
<dbReference type="Gene3D" id="1.10.287.130">
    <property type="match status" value="1"/>
</dbReference>
<dbReference type="AlphaFoldDB" id="A0A1H7W392"/>
<dbReference type="SMART" id="SM00388">
    <property type="entry name" value="HisKA"/>
    <property type="match status" value="1"/>
</dbReference>
<evidence type="ECO:0000256" key="3">
    <source>
        <dbReference type="ARBA" id="ARBA00022553"/>
    </source>
</evidence>
<evidence type="ECO:0000256" key="1">
    <source>
        <dbReference type="ARBA" id="ARBA00000085"/>
    </source>
</evidence>
<dbReference type="Pfam" id="PF02518">
    <property type="entry name" value="HATPase_c"/>
    <property type="match status" value="1"/>
</dbReference>
<dbReference type="InterPro" id="IPR004358">
    <property type="entry name" value="Sig_transdc_His_kin-like_C"/>
</dbReference>
<keyword evidence="3" id="KW-0597">Phosphoprotein</keyword>
<name>A0A1H7W392_9FLAO</name>
<dbReference type="PRINTS" id="PR00344">
    <property type="entry name" value="BCTRLSENSOR"/>
</dbReference>
<dbReference type="Gene3D" id="3.30.565.10">
    <property type="entry name" value="Histidine kinase-like ATPase, C-terminal domain"/>
    <property type="match status" value="1"/>
</dbReference>
<evidence type="ECO:0000256" key="4">
    <source>
        <dbReference type="ARBA" id="ARBA00022679"/>
    </source>
</evidence>
<dbReference type="FunFam" id="3.30.565.10:FF:000006">
    <property type="entry name" value="Sensor histidine kinase WalK"/>
    <property type="match status" value="1"/>
</dbReference>
<proteinExistence type="predicted"/>
<evidence type="ECO:0000313" key="7">
    <source>
        <dbReference type="EMBL" id="SEM15569.1"/>
    </source>
</evidence>
<dbReference type="EMBL" id="FNZN01000010">
    <property type="protein sequence ID" value="SEM15569.1"/>
    <property type="molecule type" value="Genomic_DNA"/>
</dbReference>
<keyword evidence="4" id="KW-0808">Transferase</keyword>
<dbReference type="PROSITE" id="PS50109">
    <property type="entry name" value="HIS_KIN"/>
    <property type="match status" value="1"/>
</dbReference>
<dbReference type="SMART" id="SM00387">
    <property type="entry name" value="HATPase_c"/>
    <property type="match status" value="1"/>
</dbReference>